<keyword evidence="2" id="KW-1185">Reference proteome</keyword>
<dbReference type="EMBL" id="ATCL01000012">
    <property type="protein sequence ID" value="ERG68069.1"/>
    <property type="molecule type" value="Genomic_DNA"/>
</dbReference>
<comment type="caution">
    <text evidence="1">The sequence shown here is derived from an EMBL/GenBank/DDBJ whole genome shotgun (WGS) entry which is preliminary data.</text>
</comment>
<gene>
    <name evidence="1" type="ORF">M467_12335</name>
</gene>
<dbReference type="eggNOG" id="ENOG50329PI">
    <property type="taxonomic scope" value="Bacteria"/>
</dbReference>
<name>U1LZA8_9BACL</name>
<dbReference type="Proteomes" id="UP000016464">
    <property type="component" value="Unassembled WGS sequence"/>
</dbReference>
<sequence length="430" mass="50032">MYEDEEDFYDDDFDEDFDEDFEPDPQNSFSLKNEVLCLIEEYDIAYRSQEDTQRFLSECIADICNFTYLKETEIILKIYEQAMTYVSPFIANRIIAESFLFLFNHEKTSLTSYPNLEDWEEELLVSKYISLLRSSLAQDLSKQMSASHNGRYILVIIEDLLSWIEKIEGRKRVYRFSLDRGASVSREDDDWSMEDMEEALYWIAAGEGEVDPSEERTTSYSGFYEEYEEVSFHDDYRNKLKFSAGTLRLYFELIIDSPDIEIDSKELALTTFTRRLNGLVDNLSLSDVMVAFRDRLSNESTQLASTLSPDSDLRFMNVVRGYGPVQLASEIDGLYESLSQKHNHEAALGMKGALSLIAAVLLADYDDSIQEFVIFGIEQVFEQNWEPKTFEGFITAIVRDRSSISIDCWEEVSMTLRQRHSWIRTHKIAR</sequence>
<evidence type="ECO:0000313" key="1">
    <source>
        <dbReference type="EMBL" id="ERG68069.1"/>
    </source>
</evidence>
<protein>
    <submittedName>
        <fullName evidence="1">Uncharacterized protein</fullName>
    </submittedName>
</protein>
<dbReference type="AlphaFoldDB" id="U1LZA8"/>
<evidence type="ECO:0000313" key="2">
    <source>
        <dbReference type="Proteomes" id="UP000016464"/>
    </source>
</evidence>
<dbReference type="RefSeq" id="WP_021065829.1">
    <property type="nucleotide sequence ID" value="NZ_ATCL01000012.1"/>
</dbReference>
<reference evidence="1 2" key="1">
    <citation type="journal article" date="2013" name="Genome Announc.">
        <title>Draft Genome Sequence of Exiguobacterium pavilionensis Strain RW-2, with Wide Thermal, Salinity, and pH Tolerance, Isolated from Modern Freshwater Microbialites.</title>
        <authorList>
            <person name="White R.A.III."/>
            <person name="Grassa C.J."/>
            <person name="Suttle C.A."/>
        </authorList>
    </citation>
    <scope>NUCLEOTIDE SEQUENCE [LARGE SCALE GENOMIC DNA]</scope>
    <source>
        <strain evidence="1 2">RW-2</strain>
    </source>
</reference>
<organism evidence="1 2">
    <name type="scientific">Exiguobacterium chiriqhucha RW-2</name>
    <dbReference type="NCBI Taxonomy" id="1345023"/>
    <lineage>
        <taxon>Bacteria</taxon>
        <taxon>Bacillati</taxon>
        <taxon>Bacillota</taxon>
        <taxon>Bacilli</taxon>
        <taxon>Bacillales</taxon>
        <taxon>Bacillales Family XII. Incertae Sedis</taxon>
        <taxon>Exiguobacterium</taxon>
    </lineage>
</organism>
<dbReference type="PATRIC" id="fig|1345023.5.peg.664"/>
<proteinExistence type="predicted"/>
<accession>U1LZA8</accession>
<dbReference type="OrthoDB" id="9765680at2"/>